<reference evidence="1 2" key="1">
    <citation type="submission" date="2019-08" db="EMBL/GenBank/DDBJ databases">
        <title>In-depth cultivation of the pig gut microbiome towards novel bacterial diversity and tailored functional studies.</title>
        <authorList>
            <person name="Wylensek D."/>
            <person name="Hitch T.C.A."/>
            <person name="Clavel T."/>
        </authorList>
    </citation>
    <scope>NUCLEOTIDE SEQUENCE [LARGE SCALE GENOMIC DNA]</scope>
    <source>
        <strain evidence="1 2">WCA-693-APC-5D-A</strain>
    </source>
</reference>
<accession>A0A6I2UGU5</accession>
<sequence>MNNKEFLYKYDNCVRFTSSEIISMCKGKVGTNVKIFWDEPEDNMVTCEFTVAKRRFQIDYMGAHDSYGQAWDDDFCDSYPKEIRE</sequence>
<proteinExistence type="predicted"/>
<dbReference type="EMBL" id="VUNR01000005">
    <property type="protein sequence ID" value="MSU08242.1"/>
    <property type="molecule type" value="Genomic_DNA"/>
</dbReference>
<evidence type="ECO:0000313" key="1">
    <source>
        <dbReference type="EMBL" id="MSU08242.1"/>
    </source>
</evidence>
<dbReference type="GeneID" id="96778159"/>
<gene>
    <name evidence="1" type="ORF">FYJ84_04465</name>
</gene>
<evidence type="ECO:0000313" key="2">
    <source>
        <dbReference type="Proteomes" id="UP000433181"/>
    </source>
</evidence>
<dbReference type="AlphaFoldDB" id="A0A6I2UGU5"/>
<keyword evidence="2" id="KW-1185">Reference proteome</keyword>
<dbReference type="RefSeq" id="WP_154406402.1">
    <property type="nucleotide sequence ID" value="NZ_VUNR01000005.1"/>
</dbReference>
<dbReference type="Proteomes" id="UP000433181">
    <property type="component" value="Unassembled WGS sequence"/>
</dbReference>
<organism evidence="1 2">
    <name type="scientific">Anaerovibrio slackiae</name>
    <dbReference type="NCBI Taxonomy" id="2652309"/>
    <lineage>
        <taxon>Bacteria</taxon>
        <taxon>Bacillati</taxon>
        <taxon>Bacillota</taxon>
        <taxon>Negativicutes</taxon>
        <taxon>Selenomonadales</taxon>
        <taxon>Selenomonadaceae</taxon>
        <taxon>Anaerovibrio</taxon>
    </lineage>
</organism>
<name>A0A6I2UGU5_9FIRM</name>
<protein>
    <submittedName>
        <fullName evidence="1">Uncharacterized protein</fullName>
    </submittedName>
</protein>
<comment type="caution">
    <text evidence="1">The sequence shown here is derived from an EMBL/GenBank/DDBJ whole genome shotgun (WGS) entry which is preliminary data.</text>
</comment>